<sequence length="111" mass="13084">EFALENVLANVLVLKDRIRDIFENSSSQDEACEKKNKLYFEGWHKKNHHFKKIIKLFITVPTCEYMFTYLKEPDVPRSGNSVKPTTFVPDYVQKLQRLASYRRSLVSNLTQ</sequence>
<accession>X1R1J8</accession>
<dbReference type="AlphaFoldDB" id="X1R1J8"/>
<proteinExistence type="predicted"/>
<dbReference type="EMBL" id="BARV01040768">
    <property type="protein sequence ID" value="GAI56965.1"/>
    <property type="molecule type" value="Genomic_DNA"/>
</dbReference>
<comment type="caution">
    <text evidence="1">The sequence shown here is derived from an EMBL/GenBank/DDBJ whole genome shotgun (WGS) entry which is preliminary data.</text>
</comment>
<gene>
    <name evidence="1" type="ORF">S06H3_61998</name>
</gene>
<name>X1R1J8_9ZZZZ</name>
<protein>
    <submittedName>
        <fullName evidence="1">Uncharacterized protein</fullName>
    </submittedName>
</protein>
<organism evidence="1">
    <name type="scientific">marine sediment metagenome</name>
    <dbReference type="NCBI Taxonomy" id="412755"/>
    <lineage>
        <taxon>unclassified sequences</taxon>
        <taxon>metagenomes</taxon>
        <taxon>ecological metagenomes</taxon>
    </lineage>
</organism>
<reference evidence="1" key="1">
    <citation type="journal article" date="2014" name="Front. Microbiol.">
        <title>High frequency of phylogenetically diverse reductive dehalogenase-homologous genes in deep subseafloor sedimentary metagenomes.</title>
        <authorList>
            <person name="Kawai M."/>
            <person name="Futagami T."/>
            <person name="Toyoda A."/>
            <person name="Takaki Y."/>
            <person name="Nishi S."/>
            <person name="Hori S."/>
            <person name="Arai W."/>
            <person name="Tsubouchi T."/>
            <person name="Morono Y."/>
            <person name="Uchiyama I."/>
            <person name="Ito T."/>
            <person name="Fujiyama A."/>
            <person name="Inagaki F."/>
            <person name="Takami H."/>
        </authorList>
    </citation>
    <scope>NUCLEOTIDE SEQUENCE</scope>
    <source>
        <strain evidence="1">Expedition CK06-06</strain>
    </source>
</reference>
<feature type="non-terminal residue" evidence="1">
    <location>
        <position position="1"/>
    </location>
</feature>
<evidence type="ECO:0000313" key="1">
    <source>
        <dbReference type="EMBL" id="GAI56965.1"/>
    </source>
</evidence>